<dbReference type="EMBL" id="QLSZ01000017">
    <property type="protein sequence ID" value="RAR69276.1"/>
    <property type="molecule type" value="Genomic_DNA"/>
</dbReference>
<feature type="transmembrane region" description="Helical" evidence="1">
    <location>
        <begin position="29"/>
        <end position="49"/>
    </location>
</feature>
<dbReference type="Proteomes" id="UP000248840">
    <property type="component" value="Unassembled WGS sequence"/>
</dbReference>
<keyword evidence="1" id="KW-1133">Transmembrane helix</keyword>
<protein>
    <submittedName>
        <fullName evidence="2">Uncharacterized protein</fullName>
    </submittedName>
</protein>
<evidence type="ECO:0000256" key="1">
    <source>
        <dbReference type="SAM" id="Phobius"/>
    </source>
</evidence>
<sequence length="123" mass="14581">MVNAVVLIILSYFLSFFFKERSSFLLKTASFFIFILIFFKKILVQLPWIQYVNKKIKMFFYFIISSPFLEGYLKPIFQVFSLKACDSSTRRDYNFPTSPLGAPLYIHGNCVNNYKTNFFNPIY</sequence>
<evidence type="ECO:0000313" key="2">
    <source>
        <dbReference type="EMBL" id="RAR69276.1"/>
    </source>
</evidence>
<keyword evidence="3" id="KW-1185">Reference proteome</keyword>
<proteinExistence type="predicted"/>
<accession>A0A328Y8S4</accession>
<evidence type="ECO:0000313" key="3">
    <source>
        <dbReference type="Proteomes" id="UP000248840"/>
    </source>
</evidence>
<keyword evidence="1" id="KW-0472">Membrane</keyword>
<comment type="caution">
    <text evidence="2">The sequence shown here is derived from an EMBL/GenBank/DDBJ whole genome shotgun (WGS) entry which is preliminary data.</text>
</comment>
<organism evidence="2 3">
    <name type="scientific">Flavobacterium aciduliphilum</name>
    <dbReference type="NCBI Taxonomy" id="1101402"/>
    <lineage>
        <taxon>Bacteria</taxon>
        <taxon>Pseudomonadati</taxon>
        <taxon>Bacteroidota</taxon>
        <taxon>Flavobacteriia</taxon>
        <taxon>Flavobacteriales</taxon>
        <taxon>Flavobacteriaceae</taxon>
        <taxon>Flavobacterium</taxon>
    </lineage>
</organism>
<gene>
    <name evidence="2" type="ORF">CLV55_1172</name>
</gene>
<keyword evidence="1" id="KW-0812">Transmembrane</keyword>
<dbReference type="AlphaFoldDB" id="A0A328Y8S4"/>
<name>A0A328Y8S4_9FLAO</name>
<reference evidence="2 3" key="1">
    <citation type="submission" date="2018-06" db="EMBL/GenBank/DDBJ databases">
        <title>Genomic Encyclopedia of Archaeal and Bacterial Type Strains, Phase II (KMG-II): from individual species to whole genera.</title>
        <authorList>
            <person name="Goeker M."/>
        </authorList>
    </citation>
    <scope>NUCLEOTIDE SEQUENCE [LARGE SCALE GENOMIC DNA]</scope>
    <source>
        <strain evidence="2 3">DSM 25663</strain>
    </source>
</reference>